<evidence type="ECO:0000256" key="1">
    <source>
        <dbReference type="SAM" id="SignalP"/>
    </source>
</evidence>
<feature type="chain" id="PRO_5003409901" evidence="1">
    <location>
        <begin position="25"/>
        <end position="170"/>
    </location>
</feature>
<accession>G0U8N0</accession>
<dbReference type="EMBL" id="HE573027">
    <property type="protein sequence ID" value="CCC53957.1"/>
    <property type="molecule type" value="Genomic_DNA"/>
</dbReference>
<sequence length="170" mass="18622">MLCRCRLKFVLGAWSTGLSIPCDAATQIVSREGKQKCTSVCSVPLRRVVTKRTVFRGEKLCVVPESHVLDGANAVNILQSAAAKGHMHDYNLLKRCLAGIASEPCLLTTRDALLAMLALHVLRHKSLQHPLSAWAMSLPSRVPPTGLLALLQETASNSFRPLERRMRVGD</sequence>
<feature type="non-terminal residue" evidence="2">
    <location>
        <position position="170"/>
    </location>
</feature>
<dbReference type="VEuPathDB" id="TriTrypDB:TvY486_1114410"/>
<proteinExistence type="predicted"/>
<dbReference type="AlphaFoldDB" id="G0U8N0"/>
<reference evidence="2" key="1">
    <citation type="journal article" date="2012" name="Proc. Natl. Acad. Sci. U.S.A.">
        <title>Antigenic diversity is generated by distinct evolutionary mechanisms in African trypanosome species.</title>
        <authorList>
            <person name="Jackson A.P."/>
            <person name="Berry A."/>
            <person name="Aslett M."/>
            <person name="Allison H.C."/>
            <person name="Burton P."/>
            <person name="Vavrova-Anderson J."/>
            <person name="Brown R."/>
            <person name="Browne H."/>
            <person name="Corton N."/>
            <person name="Hauser H."/>
            <person name="Gamble J."/>
            <person name="Gilderthorp R."/>
            <person name="Marcello L."/>
            <person name="McQuillan J."/>
            <person name="Otto T.D."/>
            <person name="Quail M.A."/>
            <person name="Sanders M.J."/>
            <person name="van Tonder A."/>
            <person name="Ginger M.L."/>
            <person name="Field M.C."/>
            <person name="Barry J.D."/>
            <person name="Hertz-Fowler C."/>
            <person name="Berriman M."/>
        </authorList>
    </citation>
    <scope>NUCLEOTIDE SEQUENCE</scope>
    <source>
        <strain evidence="2">Y486</strain>
    </source>
</reference>
<organism evidence="2">
    <name type="scientific">Trypanosoma vivax (strain Y486)</name>
    <dbReference type="NCBI Taxonomy" id="1055687"/>
    <lineage>
        <taxon>Eukaryota</taxon>
        <taxon>Discoba</taxon>
        <taxon>Euglenozoa</taxon>
        <taxon>Kinetoplastea</taxon>
        <taxon>Metakinetoplastina</taxon>
        <taxon>Trypanosomatida</taxon>
        <taxon>Trypanosomatidae</taxon>
        <taxon>Trypanosoma</taxon>
        <taxon>Duttonella</taxon>
    </lineage>
</organism>
<keyword evidence="1" id="KW-0732">Signal</keyword>
<evidence type="ECO:0000313" key="2">
    <source>
        <dbReference type="EMBL" id="CCC53957.1"/>
    </source>
</evidence>
<gene>
    <name evidence="2" type="ORF">TVY486_1114410</name>
</gene>
<name>G0U8N0_TRYVY</name>
<protein>
    <submittedName>
        <fullName evidence="2">Uncharacterized protein</fullName>
    </submittedName>
</protein>
<feature type="signal peptide" evidence="1">
    <location>
        <begin position="1"/>
        <end position="24"/>
    </location>
</feature>